<protein>
    <submittedName>
        <fullName evidence="4">DUF2384 domain-containing protein</fullName>
    </submittedName>
</protein>
<dbReference type="Pfam" id="PF20432">
    <property type="entry name" value="Xre-like-HTH"/>
    <property type="match status" value="1"/>
</dbReference>
<dbReference type="Pfam" id="PF09722">
    <property type="entry name" value="Xre_MbcA_ParS_C"/>
    <property type="match status" value="1"/>
</dbReference>
<dbReference type="InterPro" id="IPR024467">
    <property type="entry name" value="Xre/MbcA/ParS-like_toxin-bd"/>
</dbReference>
<dbReference type="RefSeq" id="WP_285522387.1">
    <property type="nucleotide sequence ID" value="NZ_JASNGB010000039.1"/>
</dbReference>
<dbReference type="InterPro" id="IPR046847">
    <property type="entry name" value="Xre-like_HTH"/>
</dbReference>
<accession>A0ABT7JH06</accession>
<name>A0ABT7JH06_9DEIO</name>
<feature type="domain" description="Antitoxin Xre-like helix-turn-helix" evidence="3">
    <location>
        <begin position="25"/>
        <end position="85"/>
    </location>
</feature>
<comment type="caution">
    <text evidence="4">The sequence shown here is derived from an EMBL/GenBank/DDBJ whole genome shotgun (WGS) entry which is preliminary data.</text>
</comment>
<sequence>MSRATRAIREPLLNQQAPDTTNPAVIQRLSRGLPAGIRMLEHMGLNREQQAWLLGLSARSLQRAGAGNGPELTQDQLTRLSLVVGIYKALHILYDDAAADGWLRRANRRHPFVGQTPLDYMSRGGIPAMYEVRRLLDADRSGMFSVTPEARKAASNFGTVVDL</sequence>
<feature type="domain" description="Antitoxin Xre/MbcA/ParS-like toxin-binding" evidence="2">
    <location>
        <begin position="95"/>
        <end position="142"/>
    </location>
</feature>
<evidence type="ECO:0000256" key="1">
    <source>
        <dbReference type="SAM" id="MobiDB-lite"/>
    </source>
</evidence>
<evidence type="ECO:0000313" key="4">
    <source>
        <dbReference type="EMBL" id="MDL2343790.1"/>
    </source>
</evidence>
<dbReference type="EMBL" id="JASNGB010000039">
    <property type="protein sequence ID" value="MDL2343790.1"/>
    <property type="molecule type" value="Genomic_DNA"/>
</dbReference>
<evidence type="ECO:0000313" key="5">
    <source>
        <dbReference type="Proteomes" id="UP001302059"/>
    </source>
</evidence>
<gene>
    <name evidence="4" type="ORF">QOL99_06470</name>
</gene>
<evidence type="ECO:0000259" key="2">
    <source>
        <dbReference type="Pfam" id="PF09722"/>
    </source>
</evidence>
<organism evidence="4 5">
    <name type="scientific">Deinococcus rhizophilus</name>
    <dbReference type="NCBI Taxonomy" id="3049544"/>
    <lineage>
        <taxon>Bacteria</taxon>
        <taxon>Thermotogati</taxon>
        <taxon>Deinococcota</taxon>
        <taxon>Deinococci</taxon>
        <taxon>Deinococcales</taxon>
        <taxon>Deinococcaceae</taxon>
        <taxon>Deinococcus</taxon>
    </lineage>
</organism>
<evidence type="ECO:0000259" key="3">
    <source>
        <dbReference type="Pfam" id="PF20432"/>
    </source>
</evidence>
<dbReference type="Proteomes" id="UP001302059">
    <property type="component" value="Unassembled WGS sequence"/>
</dbReference>
<proteinExistence type="predicted"/>
<keyword evidence="5" id="KW-1185">Reference proteome</keyword>
<reference evidence="4 5" key="1">
    <citation type="submission" date="2023-05" db="EMBL/GenBank/DDBJ databases">
        <authorList>
            <person name="Gao F."/>
        </authorList>
    </citation>
    <scope>NUCLEOTIDE SEQUENCE [LARGE SCALE GENOMIC DNA]</scope>
    <source>
        <strain evidence="4 5">MIMF12</strain>
    </source>
</reference>
<feature type="region of interest" description="Disordered" evidence="1">
    <location>
        <begin position="1"/>
        <end position="21"/>
    </location>
</feature>